<dbReference type="SUPFAM" id="SSF52343">
    <property type="entry name" value="Ferredoxin reductase-like, C-terminal NADP-linked domain"/>
    <property type="match status" value="1"/>
</dbReference>
<sequence length="313" mass="35820">MSLTPEQITELRQQRYNGTVVYLQKAHSDLMILRVKPDFPRPKHVAGQYCSLGLGNWEIRVPGTQEEVLSEAEESKVVRRAYSLSCSMLQDDHSLFPMEQQEWLEFYIVLVRDNGEGNKAPQLTPRLFMLKEGDRINVGEKITGHYTLDHVKPQDNVIFLGTGTGEAPHNYMVWELLKKGHQGKILSASCVRLSRDLGYLSTHQKLMSRFDNYRYLPLTTRELQPGTHKVYIQDLITSGELERQLGTTLSPETTHVYLCGNPKMIGVPVKNPTTGLREYPEPTGVIELLERMGFKADDARTKTKGNIHFEEYW</sequence>
<dbReference type="PRINTS" id="PR00371">
    <property type="entry name" value="FPNCR"/>
</dbReference>
<dbReference type="InterPro" id="IPR001709">
    <property type="entry name" value="Flavoprot_Pyr_Nucl_cyt_Rdtase"/>
</dbReference>
<dbReference type="InterPro" id="IPR017938">
    <property type="entry name" value="Riboflavin_synthase-like_b-brl"/>
</dbReference>
<dbReference type="FunCoup" id="A0A6C2YP97">
    <property type="interactions" value="67"/>
</dbReference>
<evidence type="ECO:0000256" key="3">
    <source>
        <dbReference type="ARBA" id="ARBA00022741"/>
    </source>
</evidence>
<reference evidence="5" key="1">
    <citation type="submission" date="2019-04" db="EMBL/GenBank/DDBJ databases">
        <authorList>
            <consortium name="Science for Life Laboratories"/>
        </authorList>
    </citation>
    <scope>NUCLEOTIDE SEQUENCE</scope>
    <source>
        <strain evidence="5">MBLW1</strain>
    </source>
</reference>
<dbReference type="InterPro" id="IPR001433">
    <property type="entry name" value="OxRdtase_FAD/NAD-bd"/>
</dbReference>
<evidence type="ECO:0000313" key="6">
    <source>
        <dbReference type="Proteomes" id="UP000464378"/>
    </source>
</evidence>
<evidence type="ECO:0000256" key="1">
    <source>
        <dbReference type="ARBA" id="ARBA00008312"/>
    </source>
</evidence>
<proteinExistence type="inferred from homology"/>
<dbReference type="CDD" id="cd06195">
    <property type="entry name" value="FNR1"/>
    <property type="match status" value="1"/>
</dbReference>
<dbReference type="Pfam" id="PF00175">
    <property type="entry name" value="NAD_binding_1"/>
    <property type="match status" value="1"/>
</dbReference>
<evidence type="ECO:0000259" key="4">
    <source>
        <dbReference type="PROSITE" id="PS51384"/>
    </source>
</evidence>
<keyword evidence="6" id="KW-1185">Reference proteome</keyword>
<dbReference type="RefSeq" id="WP_232056154.1">
    <property type="nucleotide sequence ID" value="NZ_LR593887.1"/>
</dbReference>
<protein>
    <recommendedName>
        <fullName evidence="2">ferredoxin--NADP(+) reductase</fullName>
        <ecNumber evidence="2">1.18.1.2</ecNumber>
    </recommendedName>
</protein>
<dbReference type="EMBL" id="LR586016">
    <property type="protein sequence ID" value="VIP03111.1"/>
    <property type="molecule type" value="Genomic_DNA"/>
</dbReference>
<dbReference type="Gene3D" id="2.40.30.10">
    <property type="entry name" value="Translation factors"/>
    <property type="match status" value="1"/>
</dbReference>
<gene>
    <name evidence="5" type="ORF">GMBLW1_08490</name>
</gene>
<dbReference type="EMBL" id="LR593887">
    <property type="protein sequence ID" value="VTS03421.1"/>
    <property type="molecule type" value="Genomic_DNA"/>
</dbReference>
<dbReference type="InterPro" id="IPR039261">
    <property type="entry name" value="FNR_nucleotide-bd"/>
</dbReference>
<dbReference type="PROSITE" id="PS51384">
    <property type="entry name" value="FAD_FR"/>
    <property type="match status" value="1"/>
</dbReference>
<organism evidence="5">
    <name type="scientific">Tuwongella immobilis</name>
    <dbReference type="NCBI Taxonomy" id="692036"/>
    <lineage>
        <taxon>Bacteria</taxon>
        <taxon>Pseudomonadati</taxon>
        <taxon>Planctomycetota</taxon>
        <taxon>Planctomycetia</taxon>
        <taxon>Gemmatales</taxon>
        <taxon>Gemmataceae</taxon>
        <taxon>Tuwongella</taxon>
    </lineage>
</organism>
<dbReference type="EC" id="1.18.1.2" evidence="2"/>
<dbReference type="Gene3D" id="3.40.50.80">
    <property type="entry name" value="Nucleotide-binding domain of ferredoxin-NADP reductase (FNR) module"/>
    <property type="match status" value="1"/>
</dbReference>
<feature type="domain" description="FAD-binding FR-type" evidence="4">
    <location>
        <begin position="1"/>
        <end position="149"/>
    </location>
</feature>
<dbReference type="InterPro" id="IPR051930">
    <property type="entry name" value="FNR_type-1"/>
</dbReference>
<dbReference type="GO" id="GO:0004324">
    <property type="term" value="F:ferredoxin-NADP+ reductase activity"/>
    <property type="evidence" value="ECO:0007669"/>
    <property type="project" value="UniProtKB-EC"/>
</dbReference>
<dbReference type="SUPFAM" id="SSF63380">
    <property type="entry name" value="Riboflavin synthase domain-like"/>
    <property type="match status" value="1"/>
</dbReference>
<dbReference type="InterPro" id="IPR033892">
    <property type="entry name" value="FNR_bac"/>
</dbReference>
<dbReference type="PANTHER" id="PTHR47878">
    <property type="entry name" value="OXIDOREDUCTASE FAD/NAD(P)-BINDING DOMAIN PROTEIN"/>
    <property type="match status" value="1"/>
</dbReference>
<comment type="similarity">
    <text evidence="1">Belongs to the ferredoxin--NADP reductase type 1 family.</text>
</comment>
<dbReference type="InParanoid" id="A0A6C2YP97"/>
<dbReference type="KEGG" id="tim:GMBLW1_08490"/>
<accession>A0A6C2YP97</accession>
<dbReference type="GO" id="GO:0000166">
    <property type="term" value="F:nucleotide binding"/>
    <property type="evidence" value="ECO:0007669"/>
    <property type="project" value="UniProtKB-KW"/>
</dbReference>
<evidence type="ECO:0000256" key="2">
    <source>
        <dbReference type="ARBA" id="ARBA00013223"/>
    </source>
</evidence>
<dbReference type="PANTHER" id="PTHR47878:SF2">
    <property type="entry name" value="OXIDOREDUCTASE FAD_NAD(P)-BINDING DOMAIN PROTEIN"/>
    <property type="match status" value="1"/>
</dbReference>
<keyword evidence="3" id="KW-0547">Nucleotide-binding</keyword>
<name>A0A6C2YP97_9BACT</name>
<evidence type="ECO:0000313" key="5">
    <source>
        <dbReference type="EMBL" id="VIP03111.1"/>
    </source>
</evidence>
<dbReference type="InterPro" id="IPR017927">
    <property type="entry name" value="FAD-bd_FR_type"/>
</dbReference>
<dbReference type="Proteomes" id="UP000464378">
    <property type="component" value="Chromosome"/>
</dbReference>
<dbReference type="AlphaFoldDB" id="A0A6C2YP97"/>